<dbReference type="PROSITE" id="PS51257">
    <property type="entry name" value="PROKAR_LIPOPROTEIN"/>
    <property type="match status" value="1"/>
</dbReference>
<evidence type="ECO:0008006" key="4">
    <source>
        <dbReference type="Google" id="ProtNLM"/>
    </source>
</evidence>
<protein>
    <recommendedName>
        <fullName evidence="4">Lipoprotein</fullName>
    </recommendedName>
</protein>
<sequence length="300" mass="32251">MQGKARRAAALAVSLLLLAGCAQGRAGTAIPDGDEAAGYVSAKFTDTLEKLHDDFQAMKPRKATLDKVFHVNGEGLDVQISTVQVGSPPAELVRNHSTVDLNDYTDALYPATGTTNYTLLGPMYAGLAPTPWVSMPRNFAVGEIGACATGMYLTPCKMVNAMVKSTKENKAAKSAKRLPDGSVELAVDITLRTFVEFKIELFPEDLIAKFTDEMMNTIIATKITLTPQNTASKIEMNGSFSGKTKSGNDAKLDIAYLFQITEGATEKDIPAIPDAAQVTALPDQNAVDDFNRRRAEIQGR</sequence>
<evidence type="ECO:0000256" key="1">
    <source>
        <dbReference type="SAM" id="SignalP"/>
    </source>
</evidence>
<evidence type="ECO:0000313" key="3">
    <source>
        <dbReference type="Proteomes" id="UP000741013"/>
    </source>
</evidence>
<comment type="caution">
    <text evidence="2">The sequence shown here is derived from an EMBL/GenBank/DDBJ whole genome shotgun (WGS) entry which is preliminary data.</text>
</comment>
<gene>
    <name evidence="2" type="ORF">JOM49_002024</name>
</gene>
<reference evidence="2 3" key="1">
    <citation type="submission" date="2021-03" db="EMBL/GenBank/DDBJ databases">
        <title>Sequencing the genomes of 1000 actinobacteria strains.</title>
        <authorList>
            <person name="Klenk H.-P."/>
        </authorList>
    </citation>
    <scope>NUCLEOTIDE SEQUENCE [LARGE SCALE GENOMIC DNA]</scope>
    <source>
        <strain evidence="2 3">DSM 45510</strain>
    </source>
</reference>
<feature type="signal peptide" evidence="1">
    <location>
        <begin position="1"/>
        <end position="24"/>
    </location>
</feature>
<proteinExistence type="predicted"/>
<dbReference type="EMBL" id="JAGGMS010000001">
    <property type="protein sequence ID" value="MBP2180498.1"/>
    <property type="molecule type" value="Genomic_DNA"/>
</dbReference>
<evidence type="ECO:0000313" key="2">
    <source>
        <dbReference type="EMBL" id="MBP2180498.1"/>
    </source>
</evidence>
<name>A0ABS4PM45_9PSEU</name>
<keyword evidence="1" id="KW-0732">Signal</keyword>
<dbReference type="Proteomes" id="UP000741013">
    <property type="component" value="Unassembled WGS sequence"/>
</dbReference>
<feature type="chain" id="PRO_5046188997" description="Lipoprotein" evidence="1">
    <location>
        <begin position="25"/>
        <end position="300"/>
    </location>
</feature>
<organism evidence="2 3">
    <name type="scientific">Amycolatopsis magusensis</name>
    <dbReference type="NCBI Taxonomy" id="882444"/>
    <lineage>
        <taxon>Bacteria</taxon>
        <taxon>Bacillati</taxon>
        <taxon>Actinomycetota</taxon>
        <taxon>Actinomycetes</taxon>
        <taxon>Pseudonocardiales</taxon>
        <taxon>Pseudonocardiaceae</taxon>
        <taxon>Amycolatopsis</taxon>
    </lineage>
</organism>
<keyword evidence="3" id="KW-1185">Reference proteome</keyword>
<dbReference type="RefSeq" id="WP_209664047.1">
    <property type="nucleotide sequence ID" value="NZ_JAGGMS010000001.1"/>
</dbReference>
<accession>A0ABS4PM45</accession>